<gene>
    <name evidence="5" type="primary">vapC</name>
    <name evidence="7" type="ORF">AWL63_11790</name>
</gene>
<comment type="cofactor">
    <cofactor evidence="5">
        <name>Mg(2+)</name>
        <dbReference type="ChEBI" id="CHEBI:18420"/>
    </cofactor>
</comment>
<evidence type="ECO:0000259" key="6">
    <source>
        <dbReference type="Pfam" id="PF01850"/>
    </source>
</evidence>
<keyword evidence="1 5" id="KW-1277">Toxin-antitoxin system</keyword>
<dbReference type="GO" id="GO:0090729">
    <property type="term" value="F:toxin activity"/>
    <property type="evidence" value="ECO:0007669"/>
    <property type="project" value="UniProtKB-KW"/>
</dbReference>
<evidence type="ECO:0000256" key="3">
    <source>
        <dbReference type="ARBA" id="ARBA00022723"/>
    </source>
</evidence>
<reference evidence="7 8" key="1">
    <citation type="submission" date="2016-01" db="EMBL/GenBank/DDBJ databases">
        <title>Complete genome and mega plasmid sequence of Sphingomonas panacis DCY99 elicits systemic resistance in rice to Xanthomonas oryzae.</title>
        <authorList>
            <person name="Kim Y.J."/>
            <person name="Yang D.C."/>
            <person name="Sing P."/>
        </authorList>
    </citation>
    <scope>NUCLEOTIDE SEQUENCE [LARGE SCALE GENOMIC DNA]</scope>
    <source>
        <strain evidence="7 8">DCY99</strain>
    </source>
</reference>
<dbReference type="GO" id="GO:0004540">
    <property type="term" value="F:RNA nuclease activity"/>
    <property type="evidence" value="ECO:0007669"/>
    <property type="project" value="InterPro"/>
</dbReference>
<dbReference type="OrthoDB" id="32625at2"/>
<dbReference type="SUPFAM" id="SSF88723">
    <property type="entry name" value="PIN domain-like"/>
    <property type="match status" value="1"/>
</dbReference>
<dbReference type="CDD" id="cd09871">
    <property type="entry name" value="PIN_MtVapC28-VapC30-like"/>
    <property type="match status" value="1"/>
</dbReference>
<feature type="domain" description="PIN" evidence="6">
    <location>
        <begin position="1"/>
        <end position="125"/>
    </location>
</feature>
<dbReference type="EMBL" id="CP014168">
    <property type="protein sequence ID" value="AOH84548.1"/>
    <property type="molecule type" value="Genomic_DNA"/>
</dbReference>
<proteinExistence type="inferred from homology"/>
<accession>A0A1B3ZAT6</accession>
<dbReference type="GO" id="GO:0016787">
    <property type="term" value="F:hydrolase activity"/>
    <property type="evidence" value="ECO:0007669"/>
    <property type="project" value="UniProtKB-KW"/>
</dbReference>
<feature type="binding site" evidence="5">
    <location>
        <position position="4"/>
    </location>
    <ligand>
        <name>Mg(2+)</name>
        <dbReference type="ChEBI" id="CHEBI:18420"/>
    </ligand>
</feature>
<evidence type="ECO:0000256" key="2">
    <source>
        <dbReference type="ARBA" id="ARBA00022722"/>
    </source>
</evidence>
<feature type="binding site" evidence="5">
    <location>
        <position position="100"/>
    </location>
    <ligand>
        <name>Mg(2+)</name>
        <dbReference type="ChEBI" id="CHEBI:18420"/>
    </ligand>
</feature>
<comment type="similarity">
    <text evidence="5">Belongs to the PINc/VapC protein family.</text>
</comment>
<comment type="function">
    <text evidence="5">Toxic component of a toxin-antitoxin (TA) system. An RNase.</text>
</comment>
<dbReference type="GO" id="GO:0000287">
    <property type="term" value="F:magnesium ion binding"/>
    <property type="evidence" value="ECO:0007669"/>
    <property type="project" value="UniProtKB-UniRule"/>
</dbReference>
<dbReference type="Proteomes" id="UP000094256">
    <property type="component" value="Chromosome"/>
</dbReference>
<keyword evidence="2 5" id="KW-0540">Nuclease</keyword>
<dbReference type="EC" id="3.1.-.-" evidence="5"/>
<dbReference type="InterPro" id="IPR029060">
    <property type="entry name" value="PIN-like_dom_sf"/>
</dbReference>
<keyword evidence="8" id="KW-1185">Reference proteome</keyword>
<evidence type="ECO:0000313" key="7">
    <source>
        <dbReference type="EMBL" id="AOH84548.1"/>
    </source>
</evidence>
<keyword evidence="4 5" id="KW-0378">Hydrolase</keyword>
<evidence type="ECO:0000313" key="8">
    <source>
        <dbReference type="Proteomes" id="UP000094256"/>
    </source>
</evidence>
<dbReference type="InterPro" id="IPR022907">
    <property type="entry name" value="VapC_family"/>
</dbReference>
<keyword evidence="3 5" id="KW-0479">Metal-binding</keyword>
<dbReference type="Gene3D" id="3.40.50.1010">
    <property type="entry name" value="5'-nuclease"/>
    <property type="match status" value="1"/>
</dbReference>
<dbReference type="AlphaFoldDB" id="A0A1B3ZAT6"/>
<organism evidence="7 8">
    <name type="scientific">Sphingomonas panacis</name>
    <dbReference type="NCBI Taxonomy" id="1560345"/>
    <lineage>
        <taxon>Bacteria</taxon>
        <taxon>Pseudomonadati</taxon>
        <taxon>Pseudomonadota</taxon>
        <taxon>Alphaproteobacteria</taxon>
        <taxon>Sphingomonadales</taxon>
        <taxon>Sphingomonadaceae</taxon>
        <taxon>Sphingomonas</taxon>
    </lineage>
</organism>
<dbReference type="HAMAP" id="MF_00265">
    <property type="entry name" value="VapC_Nob1"/>
    <property type="match status" value="1"/>
</dbReference>
<dbReference type="Pfam" id="PF01850">
    <property type="entry name" value="PIN"/>
    <property type="match status" value="1"/>
</dbReference>
<evidence type="ECO:0000256" key="5">
    <source>
        <dbReference type="HAMAP-Rule" id="MF_00265"/>
    </source>
</evidence>
<keyword evidence="5" id="KW-0460">Magnesium</keyword>
<dbReference type="InterPro" id="IPR002716">
    <property type="entry name" value="PIN_dom"/>
</dbReference>
<evidence type="ECO:0000256" key="1">
    <source>
        <dbReference type="ARBA" id="ARBA00022649"/>
    </source>
</evidence>
<keyword evidence="5" id="KW-0800">Toxin</keyword>
<evidence type="ECO:0000256" key="4">
    <source>
        <dbReference type="ARBA" id="ARBA00022801"/>
    </source>
</evidence>
<name>A0A1B3ZAT6_9SPHN</name>
<sequence>MIVDSSAIMAVILDEPDGDMFATRMAAAPVRRISAGNWIELSAVLTRRKDPALAVALAIFNAETELTIEPVTVEQAQIGEAAYRTYGIGTGHPARLNFGDCFAYALAKATGEPLLFKGDDFARTDLVAAA</sequence>
<dbReference type="KEGG" id="span:AWL63_11790"/>
<protein>
    <recommendedName>
        <fullName evidence="5">Ribonuclease VapC</fullName>
        <shortName evidence="5">RNase VapC</shortName>
        <ecNumber evidence="5">3.1.-.-</ecNumber>
    </recommendedName>
    <alternativeName>
        <fullName evidence="5">Toxin VapC</fullName>
    </alternativeName>
</protein>
<dbReference type="STRING" id="1560345.AWL63_11790"/>